<dbReference type="OrthoDB" id="183043at2"/>
<dbReference type="HOGENOM" id="CLU_965134_0_0_0"/>
<dbReference type="STRING" id="583355.Caka_2843"/>
<evidence type="ECO:0000313" key="1">
    <source>
        <dbReference type="EMBL" id="ADE55856.1"/>
    </source>
</evidence>
<dbReference type="GO" id="GO:0030701">
    <property type="term" value="F:NAD+-dinitrogen-reductase ADP-D-ribosyltransferase activity"/>
    <property type="evidence" value="ECO:0007669"/>
    <property type="project" value="UniProtKB-EC"/>
</dbReference>
<dbReference type="KEGG" id="caa:Caka_2843"/>
<name>D5EQP2_CORAD</name>
<dbReference type="GO" id="GO:0009399">
    <property type="term" value="P:nitrogen fixation"/>
    <property type="evidence" value="ECO:0007669"/>
    <property type="project" value="InterPro"/>
</dbReference>
<dbReference type="AlphaFoldDB" id="D5EQP2"/>
<keyword evidence="1" id="KW-0808">Transferase</keyword>
<dbReference type="Pfam" id="PF07357">
    <property type="entry name" value="DRAT"/>
    <property type="match status" value="1"/>
</dbReference>
<dbReference type="RefSeq" id="WP_013044578.1">
    <property type="nucleotide sequence ID" value="NC_014008.1"/>
</dbReference>
<dbReference type="EC" id="2.4.2.37" evidence="1"/>
<organism evidence="1 2">
    <name type="scientific">Coraliomargarita akajimensis (strain DSM 45221 / IAM 15411 / JCM 23193 / KCTC 12865 / 04OKA010-24)</name>
    <dbReference type="NCBI Taxonomy" id="583355"/>
    <lineage>
        <taxon>Bacteria</taxon>
        <taxon>Pseudomonadati</taxon>
        <taxon>Verrucomicrobiota</taxon>
        <taxon>Opitutia</taxon>
        <taxon>Puniceicoccales</taxon>
        <taxon>Coraliomargaritaceae</taxon>
        <taxon>Coraliomargarita</taxon>
    </lineage>
</organism>
<dbReference type="InterPro" id="IPR009953">
    <property type="entry name" value="DRA_trans"/>
</dbReference>
<dbReference type="eggNOG" id="ENOG502Z8KN">
    <property type="taxonomic scope" value="Bacteria"/>
</dbReference>
<dbReference type="Proteomes" id="UP000000925">
    <property type="component" value="Chromosome"/>
</dbReference>
<dbReference type="EMBL" id="CP001998">
    <property type="protein sequence ID" value="ADE55856.1"/>
    <property type="molecule type" value="Genomic_DNA"/>
</dbReference>
<gene>
    <name evidence="1" type="ordered locus">Caka_2843</name>
</gene>
<reference evidence="1 2" key="1">
    <citation type="journal article" date="2010" name="Stand. Genomic Sci.">
        <title>Complete genome sequence of Coraliomargarita akajimensis type strain (04OKA010-24).</title>
        <authorList>
            <person name="Mavromatis K."/>
            <person name="Abt B."/>
            <person name="Brambilla E."/>
            <person name="Lapidus A."/>
            <person name="Copeland A."/>
            <person name="Deshpande S."/>
            <person name="Nolan M."/>
            <person name="Lucas S."/>
            <person name="Tice H."/>
            <person name="Cheng J.F."/>
            <person name="Han C."/>
            <person name="Detter J.C."/>
            <person name="Woyke T."/>
            <person name="Goodwin L."/>
            <person name="Pitluck S."/>
            <person name="Held B."/>
            <person name="Brettin T."/>
            <person name="Tapia R."/>
            <person name="Ivanova N."/>
            <person name="Mikhailova N."/>
            <person name="Pati A."/>
            <person name="Liolios K."/>
            <person name="Chen A."/>
            <person name="Palaniappan K."/>
            <person name="Land M."/>
            <person name="Hauser L."/>
            <person name="Chang Y.J."/>
            <person name="Jeffries C.D."/>
            <person name="Rohde M."/>
            <person name="Goker M."/>
            <person name="Bristow J."/>
            <person name="Eisen J.A."/>
            <person name="Markowitz V."/>
            <person name="Hugenholtz P."/>
            <person name="Klenk H.P."/>
            <person name="Kyrpides N.C."/>
        </authorList>
    </citation>
    <scope>NUCLEOTIDE SEQUENCE [LARGE SCALE GENOMIC DNA]</scope>
    <source>
        <strain evidence="2">DSM 45221 / IAM 15411 / JCM 23193 / KCTC 12865</strain>
    </source>
</reference>
<proteinExistence type="predicted"/>
<protein>
    <submittedName>
        <fullName evidence="1">NAD(+)--dinitrogen-reductase ADP-D-ribosyltransferase</fullName>
        <ecNumber evidence="1">2.4.2.37</ecNumber>
    </submittedName>
</protein>
<evidence type="ECO:0000313" key="2">
    <source>
        <dbReference type="Proteomes" id="UP000000925"/>
    </source>
</evidence>
<keyword evidence="1" id="KW-0328">Glycosyltransferase</keyword>
<sequence length="267" mass="30977">MNRTYSRPFINFIDLPPWVVTSLEFNASPEPLRLAGVRESNMHFFAQLDAEEDSDRRGEMFHEYMSVKFALHQWDEHESSARRSLRNSYVRYIRGWGMDSNSIEGAVLKGWVMSRFGVSPTFHKSLIQGSPFESCPQFAVDLIRGSARTNAIYSQFDLLFEFCQYELGRRRAGVDELTLYRGTHDPEEYRVLDSEHSGRSEVVQFNNISSFTSDREKAWEFGSTVWRVQVPLVKVCFYSELLPDSLLKGEDEYLLIGGQYLVTQLLY</sequence>
<accession>D5EQP2</accession>
<keyword evidence="2" id="KW-1185">Reference proteome</keyword>